<evidence type="ECO:0000313" key="8">
    <source>
        <dbReference type="Proteomes" id="UP000005551"/>
    </source>
</evidence>
<feature type="transmembrane region" description="Helical" evidence="6">
    <location>
        <begin position="20"/>
        <end position="42"/>
    </location>
</feature>
<dbReference type="RefSeq" id="WP_009057518.1">
    <property type="nucleotide sequence ID" value="NZ_AJYA01000078.1"/>
</dbReference>
<keyword evidence="6" id="KW-1133">Transmembrane helix</keyword>
<keyword evidence="8" id="KW-1185">Reference proteome</keyword>
<dbReference type="GO" id="GO:0005186">
    <property type="term" value="F:pheromone activity"/>
    <property type="evidence" value="ECO:0007669"/>
    <property type="project" value="InterPro"/>
</dbReference>
<sequence>MKNNNFIELRNDALNTINGGAWSLVAKVAVWPVGARVSYFFFLSKGSRKDTVLIQSSLNSARFGLFTNLQLLFLKNSLFIVNVNLQN</sequence>
<evidence type="ECO:0000256" key="5">
    <source>
        <dbReference type="ARBA" id="ARBA00023287"/>
    </source>
</evidence>
<evidence type="ECO:0000256" key="1">
    <source>
        <dbReference type="ARBA" id="ARBA00002667"/>
    </source>
</evidence>
<keyword evidence="5" id="KW-0178">Competence</keyword>
<dbReference type="EMBL" id="AJYA01000078">
    <property type="protein sequence ID" value="EIM72591.1"/>
    <property type="molecule type" value="Genomic_DNA"/>
</dbReference>
<dbReference type="Pfam" id="PF03047">
    <property type="entry name" value="ComC"/>
    <property type="match status" value="1"/>
</dbReference>
<keyword evidence="3" id="KW-0964">Secreted</keyword>
<keyword evidence="6" id="KW-0812">Transmembrane</keyword>
<evidence type="ECO:0000313" key="7">
    <source>
        <dbReference type="EMBL" id="EIM72591.1"/>
    </source>
</evidence>
<evidence type="ECO:0000256" key="2">
    <source>
        <dbReference type="ARBA" id="ARBA00009039"/>
    </source>
</evidence>
<dbReference type="InterPro" id="IPR004288">
    <property type="entry name" value="Competence_ComC"/>
</dbReference>
<dbReference type="AlphaFoldDB" id="I5BSN9"/>
<name>I5BSN9_9BACT</name>
<evidence type="ECO:0000256" key="4">
    <source>
        <dbReference type="ARBA" id="ARBA00023044"/>
    </source>
</evidence>
<protein>
    <submittedName>
        <fullName evidence="7">Uncharacterized protein</fullName>
    </submittedName>
</protein>
<feature type="transmembrane region" description="Helical" evidence="6">
    <location>
        <begin position="63"/>
        <end position="85"/>
    </location>
</feature>
<evidence type="ECO:0000256" key="3">
    <source>
        <dbReference type="ARBA" id="ARBA00022525"/>
    </source>
</evidence>
<comment type="function">
    <text evidence="1">Acts as a pheromone, induces cells to develop competence for genetic transformation.</text>
</comment>
<organism evidence="7 8">
    <name type="scientific">Nitritalea halalkaliphila LW7</name>
    <dbReference type="NCBI Taxonomy" id="1189621"/>
    <lineage>
        <taxon>Bacteria</taxon>
        <taxon>Pseudomonadati</taxon>
        <taxon>Bacteroidota</taxon>
        <taxon>Cytophagia</taxon>
        <taxon>Cytophagales</taxon>
        <taxon>Cyclobacteriaceae</taxon>
        <taxon>Nitritalea</taxon>
    </lineage>
</organism>
<gene>
    <name evidence="7" type="ORF">A3SI_19471</name>
</gene>
<dbReference type="Proteomes" id="UP000005551">
    <property type="component" value="Unassembled WGS sequence"/>
</dbReference>
<keyword evidence="6" id="KW-0472">Membrane</keyword>
<reference evidence="7 8" key="1">
    <citation type="submission" date="2012-05" db="EMBL/GenBank/DDBJ databases">
        <title>Genome sequence of Nitritalea halalkaliphila LW7.</title>
        <authorList>
            <person name="Jangir P.K."/>
            <person name="Singh A."/>
            <person name="Shivaji S."/>
            <person name="Sharma R."/>
        </authorList>
    </citation>
    <scope>NUCLEOTIDE SEQUENCE [LARGE SCALE GENOMIC DNA]</scope>
    <source>
        <strain evidence="7 8">LW7</strain>
    </source>
</reference>
<comment type="caution">
    <text evidence="7">The sequence shown here is derived from an EMBL/GenBank/DDBJ whole genome shotgun (WGS) entry which is preliminary data.</text>
</comment>
<accession>I5BSN9</accession>
<keyword evidence="4" id="KW-0588">Pheromone</keyword>
<evidence type="ECO:0000256" key="6">
    <source>
        <dbReference type="SAM" id="Phobius"/>
    </source>
</evidence>
<comment type="similarity">
    <text evidence="2">Belongs to the ComC family.</text>
</comment>
<proteinExistence type="inferred from homology"/>